<sequence length="41" mass="4575">MSTPSTMPKLIANKQNVADKLVVSRTKIPKSHKKENIQPES</sequence>
<evidence type="ECO:0000313" key="1">
    <source>
        <dbReference type="Proteomes" id="UP000887576"/>
    </source>
</evidence>
<evidence type="ECO:0000313" key="2">
    <source>
        <dbReference type="WBParaSite" id="JU765_v2.g13833.t1"/>
    </source>
</evidence>
<organism evidence="1 2">
    <name type="scientific">Panagrolaimus sp. JU765</name>
    <dbReference type="NCBI Taxonomy" id="591449"/>
    <lineage>
        <taxon>Eukaryota</taxon>
        <taxon>Metazoa</taxon>
        <taxon>Ecdysozoa</taxon>
        <taxon>Nematoda</taxon>
        <taxon>Chromadorea</taxon>
        <taxon>Rhabditida</taxon>
        <taxon>Tylenchina</taxon>
        <taxon>Panagrolaimomorpha</taxon>
        <taxon>Panagrolaimoidea</taxon>
        <taxon>Panagrolaimidae</taxon>
        <taxon>Panagrolaimus</taxon>
    </lineage>
</organism>
<dbReference type="WBParaSite" id="JU765_v2.g13833.t1">
    <property type="protein sequence ID" value="JU765_v2.g13833.t1"/>
    <property type="gene ID" value="JU765_v2.g13833"/>
</dbReference>
<protein>
    <submittedName>
        <fullName evidence="2">Uncharacterized protein</fullName>
    </submittedName>
</protein>
<accession>A0AC34Q8B7</accession>
<reference evidence="2" key="1">
    <citation type="submission" date="2022-11" db="UniProtKB">
        <authorList>
            <consortium name="WormBaseParasite"/>
        </authorList>
    </citation>
    <scope>IDENTIFICATION</scope>
</reference>
<dbReference type="Proteomes" id="UP000887576">
    <property type="component" value="Unplaced"/>
</dbReference>
<proteinExistence type="predicted"/>
<name>A0AC34Q8B7_9BILA</name>